<name>A0A3E1P2Q5_9BACT</name>
<gene>
    <name evidence="1" type="ORF">DXN04_14335</name>
</gene>
<evidence type="ECO:0000313" key="1">
    <source>
        <dbReference type="EMBL" id="RFM34452.1"/>
    </source>
</evidence>
<proteinExistence type="predicted"/>
<dbReference type="RefSeq" id="WP_116854035.1">
    <property type="nucleotide sequence ID" value="NZ_QTJV01000004.1"/>
</dbReference>
<comment type="caution">
    <text evidence="1">The sequence shown here is derived from an EMBL/GenBank/DDBJ whole genome shotgun (WGS) entry which is preliminary data.</text>
</comment>
<protein>
    <submittedName>
        <fullName evidence="1">Uncharacterized protein</fullName>
    </submittedName>
</protein>
<accession>A0A3E1P2Q5</accession>
<keyword evidence="2" id="KW-1185">Reference proteome</keyword>
<reference evidence="1 2" key="1">
    <citation type="submission" date="2018-08" db="EMBL/GenBank/DDBJ databases">
        <title>Chitinophaga sp. K20C18050901, a novel bacterium isolated from forest soil.</title>
        <authorList>
            <person name="Wang C."/>
        </authorList>
    </citation>
    <scope>NUCLEOTIDE SEQUENCE [LARGE SCALE GENOMIC DNA]</scope>
    <source>
        <strain evidence="1 2">K20C18050901</strain>
    </source>
</reference>
<dbReference type="EMBL" id="QTJV01000004">
    <property type="protein sequence ID" value="RFM34452.1"/>
    <property type="molecule type" value="Genomic_DNA"/>
</dbReference>
<evidence type="ECO:0000313" key="2">
    <source>
        <dbReference type="Proteomes" id="UP000261174"/>
    </source>
</evidence>
<dbReference type="AlphaFoldDB" id="A0A3E1P2Q5"/>
<sequence>MRELDYMLIIEKDLPDYYNTEEYYFGTMKEAMTKLLELGNERSFFSKRNHEEYSHCAIYNGDVLLVDICESKIFKKYQDGIDRIIFFFDKGVEEFEKHLHFSLSCFDDYGAKEYSLILSASINGEFRLSNGLKLLIEMITKEVNFNSKFQYCEEVNTFDSRRISSGRKYFFNNSCDAIIELLNQDFNQLYFKNNSSESFYRVTNSEVIHEEKLFCYLYIKRNCGHDDGVYLHINHREELAPLGLSMISKPTYIGIFKVGEIDESRQVVNLTFTNDTLKNWKDFNLKANKDLKYREKNSGARKKWR</sequence>
<organism evidence="1 2">
    <name type="scientific">Chitinophaga silvisoli</name>
    <dbReference type="NCBI Taxonomy" id="2291814"/>
    <lineage>
        <taxon>Bacteria</taxon>
        <taxon>Pseudomonadati</taxon>
        <taxon>Bacteroidota</taxon>
        <taxon>Chitinophagia</taxon>
        <taxon>Chitinophagales</taxon>
        <taxon>Chitinophagaceae</taxon>
        <taxon>Chitinophaga</taxon>
    </lineage>
</organism>
<dbReference type="Proteomes" id="UP000261174">
    <property type="component" value="Unassembled WGS sequence"/>
</dbReference>